<keyword evidence="1" id="KW-0472">Membrane</keyword>
<feature type="transmembrane region" description="Helical" evidence="1">
    <location>
        <begin position="58"/>
        <end position="81"/>
    </location>
</feature>
<sequence>MTAVTEFAPRETIDSTGVEERPGWSVNGWPFAIGGLLGLFAGASLIAVGIFLGSGPNVALIVVGGVLVFAAIDALMGLVLIEPGQARVLQLLQGSYSGTLREDGLRWVNPLNTRRAISTRIRNHDTGKAKVNDADGNPIEISAVIVWQVRDTARAMFDVDDFEEFVAVQTEAAVRHIAGSYPYDGDGKSISLRQNADEITSRLSDEVGERVRSAGVQVIESRINQLAYAPEIAQAMLRRQQAGAVIAAREQIVQGAVGMVASALDRLEREHTVELDEERKAAMVSNLLVVLCGDQSAQPIVNTGTLYQ</sequence>
<feature type="transmembrane region" description="Helical" evidence="1">
    <location>
        <begin position="31"/>
        <end position="52"/>
    </location>
</feature>
<comment type="caution">
    <text evidence="3">The sequence shown here is derived from an EMBL/GenBank/DDBJ whole genome shotgun (WGS) entry which is preliminary data.</text>
</comment>
<accession>A0ABT6MBH8</accession>
<evidence type="ECO:0000259" key="2">
    <source>
        <dbReference type="SMART" id="SM00244"/>
    </source>
</evidence>
<dbReference type="EMBL" id="JARXVC010000006">
    <property type="protein sequence ID" value="MDH6281590.1"/>
    <property type="molecule type" value="Genomic_DNA"/>
</dbReference>
<dbReference type="CDD" id="cd03402">
    <property type="entry name" value="SPFH_like_u2"/>
    <property type="match status" value="1"/>
</dbReference>
<dbReference type="InterPro" id="IPR001107">
    <property type="entry name" value="Band_7"/>
</dbReference>
<dbReference type="Gene3D" id="3.30.479.30">
    <property type="entry name" value="Band 7 domain"/>
    <property type="match status" value="1"/>
</dbReference>
<evidence type="ECO:0000256" key="1">
    <source>
        <dbReference type="SAM" id="Phobius"/>
    </source>
</evidence>
<feature type="domain" description="Band 7" evidence="2">
    <location>
        <begin position="76"/>
        <end position="240"/>
    </location>
</feature>
<dbReference type="RefSeq" id="WP_280760914.1">
    <property type="nucleotide sequence ID" value="NZ_JARXVC010000006.1"/>
</dbReference>
<reference evidence="3 4" key="1">
    <citation type="submission" date="2023-04" db="EMBL/GenBank/DDBJ databases">
        <title>Forest soil microbial communities from Buena Vista Peninsula, Colon Province, Panama.</title>
        <authorList>
            <person name="Bouskill N."/>
        </authorList>
    </citation>
    <scope>NUCLEOTIDE SEQUENCE [LARGE SCALE GENOMIC DNA]</scope>
    <source>
        <strain evidence="3 4">CFH S0262</strain>
    </source>
</reference>
<dbReference type="Pfam" id="PF01145">
    <property type="entry name" value="Band_7"/>
    <property type="match status" value="1"/>
</dbReference>
<protein>
    <recommendedName>
        <fullName evidence="2">Band 7 domain-containing protein</fullName>
    </recommendedName>
</protein>
<dbReference type="Proteomes" id="UP001160334">
    <property type="component" value="Unassembled WGS sequence"/>
</dbReference>
<dbReference type="SUPFAM" id="SSF117892">
    <property type="entry name" value="Band 7/SPFH domain"/>
    <property type="match status" value="1"/>
</dbReference>
<keyword evidence="1" id="KW-1133">Transmembrane helix</keyword>
<organism evidence="3 4">
    <name type="scientific">Prescottella agglutinans</name>
    <dbReference type="NCBI Taxonomy" id="1644129"/>
    <lineage>
        <taxon>Bacteria</taxon>
        <taxon>Bacillati</taxon>
        <taxon>Actinomycetota</taxon>
        <taxon>Actinomycetes</taxon>
        <taxon>Mycobacteriales</taxon>
        <taxon>Nocardiaceae</taxon>
        <taxon>Prescottella</taxon>
    </lineage>
</organism>
<dbReference type="PANTHER" id="PTHR43446:SF1">
    <property type="entry name" value="BAND 7 DOMAIN-CONTAINING PROTEIN"/>
    <property type="match status" value="1"/>
</dbReference>
<dbReference type="InterPro" id="IPR036013">
    <property type="entry name" value="Band_7/SPFH_dom_sf"/>
</dbReference>
<gene>
    <name evidence="3" type="ORF">M2280_002811</name>
</gene>
<keyword evidence="1" id="KW-0812">Transmembrane</keyword>
<keyword evidence="4" id="KW-1185">Reference proteome</keyword>
<evidence type="ECO:0000313" key="4">
    <source>
        <dbReference type="Proteomes" id="UP001160334"/>
    </source>
</evidence>
<evidence type="ECO:0000313" key="3">
    <source>
        <dbReference type="EMBL" id="MDH6281590.1"/>
    </source>
</evidence>
<dbReference type="SMART" id="SM00244">
    <property type="entry name" value="PHB"/>
    <property type="match status" value="1"/>
</dbReference>
<name>A0ABT6MBH8_9NOCA</name>
<proteinExistence type="predicted"/>
<dbReference type="PANTHER" id="PTHR43446">
    <property type="entry name" value="MEMBRANE PROTEIN-RELATED"/>
    <property type="match status" value="1"/>
</dbReference>